<feature type="region of interest" description="Disordered" evidence="11">
    <location>
        <begin position="627"/>
        <end position="647"/>
    </location>
</feature>
<comment type="similarity">
    <text evidence="1 10">Belongs to the lysophospholipase family.</text>
</comment>
<evidence type="ECO:0000256" key="9">
    <source>
        <dbReference type="PROSITE-ProRule" id="PRU00555"/>
    </source>
</evidence>
<evidence type="ECO:0000256" key="6">
    <source>
        <dbReference type="ARBA" id="ARBA00023098"/>
    </source>
</evidence>
<feature type="domain" description="PLA2c" evidence="13">
    <location>
        <begin position="56"/>
        <end position="613"/>
    </location>
</feature>
<dbReference type="GO" id="GO:0046475">
    <property type="term" value="P:glycerophospholipid catabolic process"/>
    <property type="evidence" value="ECO:0007669"/>
    <property type="project" value="TreeGrafter"/>
</dbReference>
<dbReference type="GO" id="GO:0005829">
    <property type="term" value="C:cytosol"/>
    <property type="evidence" value="ECO:0007669"/>
    <property type="project" value="TreeGrafter"/>
</dbReference>
<evidence type="ECO:0000256" key="8">
    <source>
        <dbReference type="ARBA" id="ARBA00049531"/>
    </source>
</evidence>
<proteinExistence type="inferred from homology"/>
<dbReference type="InterPro" id="IPR002642">
    <property type="entry name" value="LysoPLipase_cat_dom"/>
</dbReference>
<reference evidence="15" key="1">
    <citation type="journal article" date="2019" name="Mol. Biol. Evol.">
        <title>Blast fungal genomes show frequent chromosomal changes, gene gains and losses, and effector gene turnover.</title>
        <authorList>
            <person name="Gomez Luciano L.B."/>
            <person name="Jason Tsai I."/>
            <person name="Chuma I."/>
            <person name="Tosa Y."/>
            <person name="Chen Y.H."/>
            <person name="Li J.Y."/>
            <person name="Li M.Y."/>
            <person name="Jade Lu M.Y."/>
            <person name="Nakayashiki H."/>
            <person name="Li W.H."/>
        </authorList>
    </citation>
    <scope>NUCLEOTIDE SEQUENCE</scope>
    <source>
        <strain evidence="15">NI907</strain>
    </source>
</reference>
<evidence type="ECO:0000259" key="13">
    <source>
        <dbReference type="PROSITE" id="PS51210"/>
    </source>
</evidence>
<keyword evidence="3 10" id="KW-0732">Signal</keyword>
<feature type="compositionally biased region" description="Polar residues" evidence="11">
    <location>
        <begin position="55"/>
        <end position="66"/>
    </location>
</feature>
<dbReference type="PANTHER" id="PTHR10728">
    <property type="entry name" value="CYTOSOLIC PHOSPHOLIPASE A2"/>
    <property type="match status" value="1"/>
</dbReference>
<dbReference type="SMART" id="SM00022">
    <property type="entry name" value="PLAc"/>
    <property type="match status" value="1"/>
</dbReference>
<evidence type="ECO:0000256" key="12">
    <source>
        <dbReference type="SAM" id="Phobius"/>
    </source>
</evidence>
<evidence type="ECO:0000256" key="1">
    <source>
        <dbReference type="ARBA" id="ARBA00008780"/>
    </source>
</evidence>
<keyword evidence="12" id="KW-1133">Transmembrane helix</keyword>
<feature type="region of interest" description="Disordered" evidence="11">
    <location>
        <begin position="39"/>
        <end position="70"/>
    </location>
</feature>
<evidence type="ECO:0000256" key="11">
    <source>
        <dbReference type="SAM" id="MobiDB-lite"/>
    </source>
</evidence>
<keyword evidence="5 9" id="KW-0442">Lipid degradation</keyword>
<dbReference type="GeneID" id="41962634"/>
<dbReference type="AlphaFoldDB" id="A0A6P8B0L0"/>
<keyword evidence="12" id="KW-0472">Membrane</keyword>
<gene>
    <name evidence="15" type="ORF">PgNI_07715</name>
</gene>
<dbReference type="Gene3D" id="3.40.1090.10">
    <property type="entry name" value="Cytosolic phospholipase A2 catalytic domain"/>
    <property type="match status" value="1"/>
</dbReference>
<keyword evidence="6 9" id="KW-0443">Lipid metabolism</keyword>
<accession>A0A6P8B0L0</accession>
<keyword evidence="4 9" id="KW-0378">Hydrolase</keyword>
<keyword evidence="14" id="KW-1185">Reference proteome</keyword>
<comment type="catalytic activity">
    <reaction evidence="8 10">
        <text>a 1-acyl-sn-glycero-3-phosphocholine + H2O = sn-glycerol 3-phosphocholine + a fatty acid + H(+)</text>
        <dbReference type="Rhea" id="RHEA:15177"/>
        <dbReference type="ChEBI" id="CHEBI:15377"/>
        <dbReference type="ChEBI" id="CHEBI:15378"/>
        <dbReference type="ChEBI" id="CHEBI:16870"/>
        <dbReference type="ChEBI" id="CHEBI:28868"/>
        <dbReference type="ChEBI" id="CHEBI:58168"/>
        <dbReference type="EC" id="3.1.1.5"/>
    </reaction>
</comment>
<reference evidence="15" key="2">
    <citation type="submission" date="2019-10" db="EMBL/GenBank/DDBJ databases">
        <authorList>
            <consortium name="NCBI Genome Project"/>
        </authorList>
    </citation>
    <scope>NUCLEOTIDE SEQUENCE</scope>
    <source>
        <strain evidence="15">NI907</strain>
    </source>
</reference>
<dbReference type="GO" id="GO:0004623">
    <property type="term" value="F:phospholipase A2 activity"/>
    <property type="evidence" value="ECO:0007669"/>
    <property type="project" value="TreeGrafter"/>
</dbReference>
<dbReference type="PANTHER" id="PTHR10728:SF33">
    <property type="entry name" value="LYSOPHOSPHOLIPASE 1-RELATED"/>
    <property type="match status" value="1"/>
</dbReference>
<dbReference type="RefSeq" id="XP_030980687.1">
    <property type="nucleotide sequence ID" value="XM_031127725.1"/>
</dbReference>
<dbReference type="GO" id="GO:0004622">
    <property type="term" value="F:phosphatidylcholine lysophospholipase activity"/>
    <property type="evidence" value="ECO:0007669"/>
    <property type="project" value="UniProtKB-EC"/>
</dbReference>
<sequence length="675" mass="72704">MRFLHLLSILAATSAHAKPVETQEELDLLSDLSGETIQRRALPDSPSGGYAPVSESCSSQQPTVRSAESGVGSDEAAWLVNRRKNTVKPMSDFLSRANIQDFDAADYISKHQGNMSELPNIAIAISGGGYRALLNGAGFIKAADDRTPGTTDTGGIGGLLQSTTYISGLSGGSWLVGSIFNNNFSTISQLQESDKVWKFDRSILEGPKTSSNSVKKILDAASYWKDLIQEVDGKSKAGFTTSVTDYWGRALSYQLIDGEDGGDQYLFSSIAQTPDFQQGNYPFPIIVADGRKPDSVIVSLNSTVFEFNPFEMGTWDPTTYGFAPLSYVGSDFDKGVVPSTGKCVRGFDQSSFVMGTSSSLFNAVLLRIEQNNTGSQNPSIPESVAKLLKSIGPKLQAENRDVASWKPNPFYGFHPETAGGIASSTELSLVDGGLDGQNIPLQPLIQPARKVDVIYAIDSSADTTSSWPNGSAIHHTYERSKSQMGNGVQFPEIPDANTFVNLGLNNRPTFFGCNVTAFNGSQVPPLVVYMPNSPYSAYSNTTTFTMKFDQKRRDAVIANAFDGATLGLGSLDNEWPACVACAALQRSMIRTNTQFPTQCQSCFSRYCYDGKTDTTPRTKEYYNPTLKLTNGGSQAPGEAGSLPEKKSNTSKLLIPTSGGMISCSLAVIVIMFAML</sequence>
<dbReference type="KEGG" id="pgri:PgNI_07715"/>
<dbReference type="FunFam" id="3.40.1090.10:FF:000010">
    <property type="entry name" value="Lysophospholipase"/>
    <property type="match status" value="1"/>
</dbReference>
<dbReference type="EC" id="3.1.1.5" evidence="2 10"/>
<keyword evidence="12" id="KW-0812">Transmembrane</keyword>
<evidence type="ECO:0000256" key="7">
    <source>
        <dbReference type="ARBA" id="ARBA00023180"/>
    </source>
</evidence>
<dbReference type="GO" id="GO:0005783">
    <property type="term" value="C:endoplasmic reticulum"/>
    <property type="evidence" value="ECO:0007669"/>
    <property type="project" value="TreeGrafter"/>
</dbReference>
<dbReference type="Pfam" id="PF01735">
    <property type="entry name" value="PLA2_B"/>
    <property type="match status" value="1"/>
</dbReference>
<name>A0A6P8B0L0_PYRGI</name>
<evidence type="ECO:0000256" key="3">
    <source>
        <dbReference type="ARBA" id="ARBA00022729"/>
    </source>
</evidence>
<keyword evidence="7" id="KW-0325">Glycoprotein</keyword>
<evidence type="ECO:0000313" key="14">
    <source>
        <dbReference type="Proteomes" id="UP000515153"/>
    </source>
</evidence>
<evidence type="ECO:0000256" key="10">
    <source>
        <dbReference type="RuleBase" id="RU362103"/>
    </source>
</evidence>
<feature type="signal peptide" evidence="10">
    <location>
        <begin position="1"/>
        <end position="17"/>
    </location>
</feature>
<evidence type="ECO:0000256" key="5">
    <source>
        <dbReference type="ARBA" id="ARBA00022963"/>
    </source>
</evidence>
<protein>
    <recommendedName>
        <fullName evidence="2 10">Lysophospholipase</fullName>
        <ecNumber evidence="2 10">3.1.1.5</ecNumber>
    </recommendedName>
</protein>
<reference evidence="15" key="3">
    <citation type="submission" date="2025-08" db="UniProtKB">
        <authorList>
            <consortium name="RefSeq"/>
        </authorList>
    </citation>
    <scope>IDENTIFICATION</scope>
    <source>
        <strain evidence="15">NI907</strain>
    </source>
</reference>
<feature type="transmembrane region" description="Helical" evidence="12">
    <location>
        <begin position="652"/>
        <end position="674"/>
    </location>
</feature>
<feature type="chain" id="PRO_5028512484" description="Lysophospholipase" evidence="10">
    <location>
        <begin position="18"/>
        <end position="675"/>
    </location>
</feature>
<dbReference type="SUPFAM" id="SSF52151">
    <property type="entry name" value="FabD/lysophospholipase-like"/>
    <property type="match status" value="1"/>
</dbReference>
<organism evidence="14 15">
    <name type="scientific">Pyricularia grisea</name>
    <name type="common">Crabgrass-specific blast fungus</name>
    <name type="synonym">Magnaporthe grisea</name>
    <dbReference type="NCBI Taxonomy" id="148305"/>
    <lineage>
        <taxon>Eukaryota</taxon>
        <taxon>Fungi</taxon>
        <taxon>Dikarya</taxon>
        <taxon>Ascomycota</taxon>
        <taxon>Pezizomycotina</taxon>
        <taxon>Sordariomycetes</taxon>
        <taxon>Sordariomycetidae</taxon>
        <taxon>Magnaporthales</taxon>
        <taxon>Pyriculariaceae</taxon>
        <taxon>Pyricularia</taxon>
    </lineage>
</organism>
<dbReference type="Proteomes" id="UP000515153">
    <property type="component" value="Unplaced"/>
</dbReference>
<evidence type="ECO:0000256" key="2">
    <source>
        <dbReference type="ARBA" id="ARBA00013274"/>
    </source>
</evidence>
<dbReference type="PROSITE" id="PS51210">
    <property type="entry name" value="PLA2C"/>
    <property type="match status" value="1"/>
</dbReference>
<dbReference type="InterPro" id="IPR016035">
    <property type="entry name" value="Acyl_Trfase/lysoPLipase"/>
</dbReference>
<evidence type="ECO:0000313" key="15">
    <source>
        <dbReference type="RefSeq" id="XP_030980687.1"/>
    </source>
</evidence>
<evidence type="ECO:0000256" key="4">
    <source>
        <dbReference type="ARBA" id="ARBA00022801"/>
    </source>
</evidence>